<protein>
    <submittedName>
        <fullName evidence="1">Uncharacterized protein</fullName>
    </submittedName>
</protein>
<evidence type="ECO:0000313" key="1">
    <source>
        <dbReference type="EMBL" id="MFC7287941.1"/>
    </source>
</evidence>
<proteinExistence type="predicted"/>
<comment type="caution">
    <text evidence="1">The sequence shown here is derived from an EMBL/GenBank/DDBJ whole genome shotgun (WGS) entry which is preliminary data.</text>
</comment>
<accession>A0ABW2IAH0</accession>
<keyword evidence="2" id="KW-1185">Reference proteome</keyword>
<dbReference type="EMBL" id="JBHTBU010000001">
    <property type="protein sequence ID" value="MFC7287941.1"/>
    <property type="molecule type" value="Genomic_DNA"/>
</dbReference>
<organism evidence="1 2">
    <name type="scientific">Herminiimonas glaciei</name>
    <dbReference type="NCBI Taxonomy" id="523788"/>
    <lineage>
        <taxon>Bacteria</taxon>
        <taxon>Pseudomonadati</taxon>
        <taxon>Pseudomonadota</taxon>
        <taxon>Betaproteobacteria</taxon>
        <taxon>Burkholderiales</taxon>
        <taxon>Oxalobacteraceae</taxon>
        <taxon>Herminiimonas</taxon>
    </lineage>
</organism>
<gene>
    <name evidence="1" type="ORF">ACFQPC_07835</name>
</gene>
<name>A0ABW2IAH0_9BURK</name>
<reference evidence="2" key="1">
    <citation type="journal article" date="2019" name="Int. J. Syst. Evol. Microbiol.">
        <title>The Global Catalogue of Microorganisms (GCM) 10K type strain sequencing project: providing services to taxonomists for standard genome sequencing and annotation.</title>
        <authorList>
            <consortium name="The Broad Institute Genomics Platform"/>
            <consortium name="The Broad Institute Genome Sequencing Center for Infectious Disease"/>
            <person name="Wu L."/>
            <person name="Ma J."/>
        </authorList>
    </citation>
    <scope>NUCLEOTIDE SEQUENCE [LARGE SCALE GENOMIC DNA]</scope>
    <source>
        <strain evidence="2">KACC 12508</strain>
    </source>
</reference>
<evidence type="ECO:0000313" key="2">
    <source>
        <dbReference type="Proteomes" id="UP001596542"/>
    </source>
</evidence>
<sequence>MEKLHGILLQVLADGGNSPERLKVVFKTMKAKTNNAHVEQNLLLFVLTDVRGIGVVVRRFNNAIVK</sequence>
<dbReference type="Proteomes" id="UP001596542">
    <property type="component" value="Unassembled WGS sequence"/>
</dbReference>
<dbReference type="RefSeq" id="WP_382271304.1">
    <property type="nucleotide sequence ID" value="NZ_JBHTBU010000001.1"/>
</dbReference>